<feature type="transmembrane region" description="Helical" evidence="1">
    <location>
        <begin position="157"/>
        <end position="175"/>
    </location>
</feature>
<accession>A0A5J6VII3</accession>
<sequence>MSWFSSMFKSSDDVIDVAKAASRNADDLLAARGAMSQVDEAVLAARAGGDDLLRLAASKTDEAVDAAAAGLKQSDAAAAAGARQGGDVADDFVKTMDDVADAAGDTAAAGSKSAGDLAEGTASSTAKVDLDDANPSFLKKLGKGAKKVGKVAMDHPGYTIGILGVGALLTAAAITKDIKNKKRKKNVKDCISVCLPDDYDDKSKAPQPVHDFNYWKYKIYTPLDDIDNNDQSTLNNYYHNVSDMYTPYYPDGKTPYIDLNIDSPAPIDKKTGKTVKGIKGKPYVFCNPGAKSNDGDEIDGDTTTCKNFCNQRCRNIHPKVDYDDELVRTTRTVINKTADVAKKAIDAAVSGLCNLSPNLCVLFKIIFVIFVIGIVMYFGSKIYEIITNDSFLPTVKNPFSKAPSSDISLGETSSQGLQNLTSTGENITSLQPNPALLSIPMQTDMNSL</sequence>
<dbReference type="EMBL" id="MN448270">
    <property type="protein sequence ID" value="QFG73730.1"/>
    <property type="molecule type" value="Genomic_DNA"/>
</dbReference>
<keyword evidence="1" id="KW-1133">Transmembrane helix</keyword>
<feature type="transmembrane region" description="Helical" evidence="1">
    <location>
        <begin position="359"/>
        <end position="379"/>
    </location>
</feature>
<proteinExistence type="predicted"/>
<evidence type="ECO:0000256" key="1">
    <source>
        <dbReference type="SAM" id="Phobius"/>
    </source>
</evidence>
<keyword evidence="1" id="KW-0812">Transmembrane</keyword>
<name>A0A5J6VII3_9VIRU</name>
<reference evidence="2" key="1">
    <citation type="journal article" date="2019" name="Philos. Trans. R. Soc. Lond., B, Biol. Sci.">
        <title>Targeted metagenomic recovery of four divergent viruses reveals shared and distinctive characteristics of giant viruses of marine eukaryotes.</title>
        <authorList>
            <person name="Needham D.M."/>
            <person name="Poirier C."/>
            <person name="Hehenberger E."/>
            <person name="Jimenez V."/>
            <person name="Swalwell J.E."/>
            <person name="Santoro A.E."/>
            <person name="Worden A.Z."/>
        </authorList>
    </citation>
    <scope>NUCLEOTIDE SEQUENCE</scope>
    <source>
        <strain evidence="2">OPacV-662</strain>
    </source>
</reference>
<organism evidence="2">
    <name type="scientific">Megaviridae environmental sample</name>
    <dbReference type="NCBI Taxonomy" id="1737588"/>
    <lineage>
        <taxon>Viruses</taxon>
        <taxon>Varidnaviria</taxon>
        <taxon>Bamfordvirae</taxon>
        <taxon>Nucleocytoviricota</taxon>
        <taxon>Megaviricetes</taxon>
        <taxon>Imitervirales</taxon>
        <taxon>Mimiviridae</taxon>
        <taxon>environmental samples</taxon>
    </lineage>
</organism>
<protein>
    <submittedName>
        <fullName evidence="2">Uncharacterized protein</fullName>
    </submittedName>
</protein>
<evidence type="ECO:0000313" key="2">
    <source>
        <dbReference type="EMBL" id="QFG73730.1"/>
    </source>
</evidence>
<keyword evidence="1" id="KW-0472">Membrane</keyword>